<dbReference type="InterPro" id="IPR017441">
    <property type="entry name" value="Protein_kinase_ATP_BS"/>
</dbReference>
<feature type="domain" description="Protein kinase" evidence="7">
    <location>
        <begin position="90"/>
        <end position="389"/>
    </location>
</feature>
<keyword evidence="3 4" id="KW-0067">ATP-binding</keyword>
<dbReference type="PROSITE" id="PS00107">
    <property type="entry name" value="PROTEIN_KINASE_ATP"/>
    <property type="match status" value="1"/>
</dbReference>
<reference evidence="8 9" key="1">
    <citation type="journal article" date="2015" name="Genome Biol.">
        <title>Comparative genomics of Steinernema reveals deeply conserved gene regulatory networks.</title>
        <authorList>
            <person name="Dillman A.R."/>
            <person name="Macchietto M."/>
            <person name="Porter C.F."/>
            <person name="Rogers A."/>
            <person name="Williams B."/>
            <person name="Antoshechkin I."/>
            <person name="Lee M.M."/>
            <person name="Goodwin Z."/>
            <person name="Lu X."/>
            <person name="Lewis E.E."/>
            <person name="Goodrich-Blair H."/>
            <person name="Stock S.P."/>
            <person name="Adams B.J."/>
            <person name="Sternberg P.W."/>
            <person name="Mortazavi A."/>
        </authorList>
    </citation>
    <scope>NUCLEOTIDE SEQUENCE [LARGE SCALE GENOMIC DNA]</scope>
    <source>
        <strain evidence="8 9">ALL</strain>
    </source>
</reference>
<keyword evidence="5" id="KW-0723">Serine/threonine-protein kinase</keyword>
<keyword evidence="5" id="KW-0418">Kinase</keyword>
<dbReference type="OrthoDB" id="5979581at2759"/>
<dbReference type="PANTHER" id="PTHR11909">
    <property type="entry name" value="CASEIN KINASE-RELATED"/>
    <property type="match status" value="1"/>
</dbReference>
<dbReference type="AlphaFoldDB" id="A0A4U5MSD9"/>
<accession>A0A4U5MSD9</accession>
<dbReference type="Pfam" id="PF00069">
    <property type="entry name" value="Pkinase"/>
    <property type="match status" value="1"/>
</dbReference>
<evidence type="ECO:0000313" key="8">
    <source>
        <dbReference type="EMBL" id="TKR72621.1"/>
    </source>
</evidence>
<feature type="binding site" evidence="4">
    <location>
        <position position="119"/>
    </location>
    <ligand>
        <name>ATP</name>
        <dbReference type="ChEBI" id="CHEBI:30616"/>
    </ligand>
</feature>
<keyword evidence="9" id="KW-1185">Reference proteome</keyword>
<comment type="similarity">
    <text evidence="5">Belongs to the protein kinase superfamily.</text>
</comment>
<dbReference type="InterPro" id="IPR008271">
    <property type="entry name" value="Ser/Thr_kinase_AS"/>
</dbReference>
<evidence type="ECO:0000256" key="4">
    <source>
        <dbReference type="PROSITE-ProRule" id="PRU10141"/>
    </source>
</evidence>
<feature type="region of interest" description="Disordered" evidence="6">
    <location>
        <begin position="358"/>
        <end position="389"/>
    </location>
</feature>
<dbReference type="PROSITE" id="PS00108">
    <property type="entry name" value="PROTEIN_KINASE_ST"/>
    <property type="match status" value="1"/>
</dbReference>
<reference evidence="8 9" key="2">
    <citation type="journal article" date="2019" name="G3 (Bethesda)">
        <title>Hybrid Assembly of the Genome of the Entomopathogenic Nematode Steinernema carpocapsae Identifies the X-Chromosome.</title>
        <authorList>
            <person name="Serra L."/>
            <person name="Macchietto M."/>
            <person name="Macias-Munoz A."/>
            <person name="McGill C.J."/>
            <person name="Rodriguez I.M."/>
            <person name="Rodriguez B."/>
            <person name="Murad R."/>
            <person name="Mortazavi A."/>
        </authorList>
    </citation>
    <scope>NUCLEOTIDE SEQUENCE [LARGE SCALE GENOMIC DNA]</scope>
    <source>
        <strain evidence="8 9">ALL</strain>
    </source>
</reference>
<feature type="compositionally biased region" description="Basic and acidic residues" evidence="6">
    <location>
        <begin position="14"/>
        <end position="35"/>
    </location>
</feature>
<evidence type="ECO:0000259" key="7">
    <source>
        <dbReference type="PROSITE" id="PS50011"/>
    </source>
</evidence>
<dbReference type="EMBL" id="AZBU02000006">
    <property type="protein sequence ID" value="TKR72621.1"/>
    <property type="molecule type" value="Genomic_DNA"/>
</dbReference>
<evidence type="ECO:0000256" key="1">
    <source>
        <dbReference type="ARBA" id="ARBA00012513"/>
    </source>
</evidence>
<sequence>MNAGNTPQLCANEEGGRSGDKTGEDKTKTTEEHLKSPASGLAGKTKTTQETKTQADSKNKNCEPKKRSKKKYGRSAPQMIPNKTMLMKKFEVVRMIGGGGFGQIYGALDMDKEQLVAIKVEPSDHDPGRMVLEQKVLATLKGKSFIPAILGSGTFDAKFNFIVMELLGKNLSELRRRQPSRRLSLASVFRVGQQATTALRTLHEAGYIHRDVKPSNMCIGLNEKSRQIFLVDFGMCRQFRNPKGEKRRPRRSPGFRGTVKYASLNVHELKEQSVVDDFISLYYGLIELLTGSLPWRTRHDVNEVAKCKRQMKLEDLGFEWPLAFKTFYPLLTAYDSAKDELLDYDRIMDICTKCLPEGVDEKTPYDWDSSSKKRKKKNDPSVSCDAGTQ</sequence>
<feature type="compositionally biased region" description="Basic and acidic residues" evidence="6">
    <location>
        <begin position="47"/>
        <end position="65"/>
    </location>
</feature>
<evidence type="ECO:0000256" key="2">
    <source>
        <dbReference type="ARBA" id="ARBA00022741"/>
    </source>
</evidence>
<proteinExistence type="inferred from homology"/>
<dbReference type="InterPro" id="IPR000719">
    <property type="entry name" value="Prot_kinase_dom"/>
</dbReference>
<name>A0A4U5MSD9_STECR</name>
<evidence type="ECO:0000256" key="5">
    <source>
        <dbReference type="RuleBase" id="RU000304"/>
    </source>
</evidence>
<dbReference type="SUPFAM" id="SSF56112">
    <property type="entry name" value="Protein kinase-like (PK-like)"/>
    <property type="match status" value="1"/>
</dbReference>
<keyword evidence="2 4" id="KW-0547">Nucleotide-binding</keyword>
<evidence type="ECO:0000256" key="3">
    <source>
        <dbReference type="ARBA" id="ARBA00022840"/>
    </source>
</evidence>
<dbReference type="GO" id="GO:0004674">
    <property type="term" value="F:protein serine/threonine kinase activity"/>
    <property type="evidence" value="ECO:0007669"/>
    <property type="project" value="UniProtKB-KW"/>
</dbReference>
<evidence type="ECO:0000313" key="9">
    <source>
        <dbReference type="Proteomes" id="UP000298663"/>
    </source>
</evidence>
<comment type="caution">
    <text evidence="8">The sequence shown here is derived from an EMBL/GenBank/DDBJ whole genome shotgun (WGS) entry which is preliminary data.</text>
</comment>
<feature type="compositionally biased region" description="Basic and acidic residues" evidence="6">
    <location>
        <begin position="359"/>
        <end position="371"/>
    </location>
</feature>
<dbReference type="EC" id="2.7.11.1" evidence="1"/>
<protein>
    <recommendedName>
        <fullName evidence="1">non-specific serine/threonine protein kinase</fullName>
        <ecNumber evidence="1">2.7.11.1</ecNumber>
    </recommendedName>
</protein>
<dbReference type="STRING" id="34508.A0A4U5MSD9"/>
<dbReference type="InterPro" id="IPR050235">
    <property type="entry name" value="CK1_Ser-Thr_kinase"/>
</dbReference>
<dbReference type="PROSITE" id="PS50011">
    <property type="entry name" value="PROTEIN_KINASE_DOM"/>
    <property type="match status" value="1"/>
</dbReference>
<gene>
    <name evidence="8" type="ORF">L596_020039</name>
</gene>
<dbReference type="Proteomes" id="UP000298663">
    <property type="component" value="Unassembled WGS sequence"/>
</dbReference>
<dbReference type="Gene3D" id="1.10.510.10">
    <property type="entry name" value="Transferase(Phosphotransferase) domain 1"/>
    <property type="match status" value="1"/>
</dbReference>
<feature type="region of interest" description="Disordered" evidence="6">
    <location>
        <begin position="1"/>
        <end position="80"/>
    </location>
</feature>
<dbReference type="SMART" id="SM00220">
    <property type="entry name" value="S_TKc"/>
    <property type="match status" value="1"/>
</dbReference>
<dbReference type="GO" id="GO:0005524">
    <property type="term" value="F:ATP binding"/>
    <property type="evidence" value="ECO:0007669"/>
    <property type="project" value="UniProtKB-UniRule"/>
</dbReference>
<organism evidence="8 9">
    <name type="scientific">Steinernema carpocapsae</name>
    <name type="common">Entomopathogenic nematode</name>
    <dbReference type="NCBI Taxonomy" id="34508"/>
    <lineage>
        <taxon>Eukaryota</taxon>
        <taxon>Metazoa</taxon>
        <taxon>Ecdysozoa</taxon>
        <taxon>Nematoda</taxon>
        <taxon>Chromadorea</taxon>
        <taxon>Rhabditida</taxon>
        <taxon>Tylenchina</taxon>
        <taxon>Panagrolaimomorpha</taxon>
        <taxon>Strongyloidoidea</taxon>
        <taxon>Steinernematidae</taxon>
        <taxon>Steinernema</taxon>
    </lineage>
</organism>
<dbReference type="InterPro" id="IPR011009">
    <property type="entry name" value="Kinase-like_dom_sf"/>
</dbReference>
<keyword evidence="5" id="KW-0808">Transferase</keyword>
<evidence type="ECO:0000256" key="6">
    <source>
        <dbReference type="SAM" id="MobiDB-lite"/>
    </source>
</evidence>